<gene>
    <name evidence="2" type="ORF">N7E60_09555</name>
</gene>
<reference evidence="2" key="1">
    <citation type="submission" date="2022-09" db="EMBL/GenBank/DDBJ databases">
        <authorList>
            <person name="Li Z.-J."/>
        </authorList>
    </citation>
    <scope>NUCLEOTIDE SEQUENCE</scope>
    <source>
        <strain evidence="2">TGB10</strain>
    </source>
</reference>
<dbReference type="Pfam" id="PF01370">
    <property type="entry name" value="Epimerase"/>
    <property type="match status" value="1"/>
</dbReference>
<organism evidence="2 3">
    <name type="scientific">Salinivibrio proteolyticus</name>
    <dbReference type="NCBI Taxonomy" id="334715"/>
    <lineage>
        <taxon>Bacteria</taxon>
        <taxon>Pseudomonadati</taxon>
        <taxon>Pseudomonadota</taxon>
        <taxon>Gammaproteobacteria</taxon>
        <taxon>Vibrionales</taxon>
        <taxon>Vibrionaceae</taxon>
        <taxon>Salinivibrio</taxon>
    </lineage>
</organism>
<dbReference type="PANTHER" id="PTHR43245:SF58">
    <property type="entry name" value="BLL5923 PROTEIN"/>
    <property type="match status" value="1"/>
</dbReference>
<evidence type="ECO:0000259" key="1">
    <source>
        <dbReference type="Pfam" id="PF01370"/>
    </source>
</evidence>
<proteinExistence type="predicted"/>
<dbReference type="RefSeq" id="WP_269597332.1">
    <property type="nucleotide sequence ID" value="NZ_CP114584.1"/>
</dbReference>
<dbReference type="InterPro" id="IPR050177">
    <property type="entry name" value="Lipid_A_modif_metabolic_enz"/>
</dbReference>
<feature type="domain" description="NAD-dependent epimerase/dehydratase" evidence="1">
    <location>
        <begin position="4"/>
        <end position="204"/>
    </location>
</feature>
<name>A0ABY7L9N6_9GAMM</name>
<accession>A0ABY7L9N6</accession>
<keyword evidence="3" id="KW-1185">Reference proteome</keyword>
<dbReference type="Proteomes" id="UP001164676">
    <property type="component" value="Chromosome"/>
</dbReference>
<dbReference type="InterPro" id="IPR036291">
    <property type="entry name" value="NAD(P)-bd_dom_sf"/>
</dbReference>
<evidence type="ECO:0000313" key="2">
    <source>
        <dbReference type="EMBL" id="WBA13971.1"/>
    </source>
</evidence>
<dbReference type="InterPro" id="IPR001509">
    <property type="entry name" value="Epimerase_deHydtase"/>
</dbReference>
<evidence type="ECO:0000313" key="3">
    <source>
        <dbReference type="Proteomes" id="UP001164676"/>
    </source>
</evidence>
<sequence>MSLLVTGATGFIGRHFVKDVQVKRLVVREFCPELARYEQYIIKDIVQCPDDGLIFEGCDTVMYFAGIAHEALSNATDDRIDKVNHQAVCDFARLAASYGIKRFVFLSSTIVYGITTSSSPISEKTSVFPNNTASRAKIECEQNLLEISQSCDMEVVIIRSPLVYGEGVKGNLFRLIKWIEKATFLPFGRVRNKRHYISVENLVKTLENFTCLSFPVSNEIFVVADRDAISTKELVERLAIIQKKNIKNLPIPIVFFKLASLLLGKKSEFELIFGDLTIDSGKYRKRLSERVKND</sequence>
<protein>
    <submittedName>
        <fullName evidence="2">NAD-dependent epimerase/dehydratase family protein</fullName>
    </submittedName>
</protein>
<dbReference type="SUPFAM" id="SSF51735">
    <property type="entry name" value="NAD(P)-binding Rossmann-fold domains"/>
    <property type="match status" value="1"/>
</dbReference>
<dbReference type="PANTHER" id="PTHR43245">
    <property type="entry name" value="BIFUNCTIONAL POLYMYXIN RESISTANCE PROTEIN ARNA"/>
    <property type="match status" value="1"/>
</dbReference>
<dbReference type="EMBL" id="CP114584">
    <property type="protein sequence ID" value="WBA13971.1"/>
    <property type="molecule type" value="Genomic_DNA"/>
</dbReference>
<dbReference type="Gene3D" id="3.40.50.720">
    <property type="entry name" value="NAD(P)-binding Rossmann-like Domain"/>
    <property type="match status" value="1"/>
</dbReference>